<dbReference type="InterPro" id="IPR036861">
    <property type="entry name" value="Endochitinase-like_sf"/>
</dbReference>
<reference evidence="10 11" key="1">
    <citation type="submission" date="2016-07" db="EMBL/GenBank/DDBJ databases">
        <title>Pervasive Adenine N6-methylation of Active Genes in Fungi.</title>
        <authorList>
            <consortium name="DOE Joint Genome Institute"/>
            <person name="Mondo S.J."/>
            <person name="Dannebaum R.O."/>
            <person name="Kuo R.C."/>
            <person name="Labutti K."/>
            <person name="Haridas S."/>
            <person name="Kuo A."/>
            <person name="Salamov A."/>
            <person name="Ahrendt S.R."/>
            <person name="Lipzen A."/>
            <person name="Sullivan W."/>
            <person name="Andreopoulos W.B."/>
            <person name="Clum A."/>
            <person name="Lindquist E."/>
            <person name="Daum C."/>
            <person name="Ramamoorthy G.K."/>
            <person name="Gryganskyi A."/>
            <person name="Culley D."/>
            <person name="Magnuson J.K."/>
            <person name="James T.Y."/>
            <person name="O'Malley M.A."/>
            <person name="Stajich J.E."/>
            <person name="Spatafora J.W."/>
            <person name="Visel A."/>
            <person name="Grigoriev I.V."/>
        </authorList>
    </citation>
    <scope>NUCLEOTIDE SEQUENCE [LARGE SCALE GENOMIC DNA]</scope>
    <source>
        <strain evidence="10 11">CBS 931.73</strain>
    </source>
</reference>
<dbReference type="Gene3D" id="3.30.60.10">
    <property type="entry name" value="Endochitinase-like"/>
    <property type="match status" value="1"/>
</dbReference>
<dbReference type="CDD" id="cd00035">
    <property type="entry name" value="ChtBD1"/>
    <property type="match status" value="1"/>
</dbReference>
<comment type="cofactor">
    <cofactor evidence="1">
        <name>Co(2+)</name>
        <dbReference type="ChEBI" id="CHEBI:48828"/>
    </cofactor>
</comment>
<keyword evidence="2 7" id="KW-0147">Chitin-binding</keyword>
<dbReference type="PROSITE" id="PS51677">
    <property type="entry name" value="NODB"/>
    <property type="match status" value="1"/>
</dbReference>
<proteinExistence type="predicted"/>
<dbReference type="Proteomes" id="UP000193498">
    <property type="component" value="Unassembled WGS sequence"/>
</dbReference>
<evidence type="ECO:0000256" key="2">
    <source>
        <dbReference type="ARBA" id="ARBA00022669"/>
    </source>
</evidence>
<dbReference type="Pfam" id="PF00187">
    <property type="entry name" value="Chitin_bind_1"/>
    <property type="match status" value="1"/>
</dbReference>
<keyword evidence="7" id="KW-1015">Disulfide bond</keyword>
<evidence type="ECO:0000259" key="9">
    <source>
        <dbReference type="PROSITE" id="PS51677"/>
    </source>
</evidence>
<dbReference type="InterPro" id="IPR011330">
    <property type="entry name" value="Glyco_hydro/deAcase_b/a-brl"/>
</dbReference>
<protein>
    <submittedName>
        <fullName evidence="10">Glycoside hydrolase/deacetylase</fullName>
    </submittedName>
</protein>
<dbReference type="PROSITE" id="PS50941">
    <property type="entry name" value="CHIT_BIND_I_2"/>
    <property type="match status" value="1"/>
</dbReference>
<feature type="domain" description="NodB homology" evidence="9">
    <location>
        <begin position="80"/>
        <end position="265"/>
    </location>
</feature>
<dbReference type="GO" id="GO:0008061">
    <property type="term" value="F:chitin binding"/>
    <property type="evidence" value="ECO:0007669"/>
    <property type="project" value="UniProtKB-UniRule"/>
</dbReference>
<gene>
    <name evidence="10" type="ORF">K493DRAFT_371245</name>
</gene>
<dbReference type="GO" id="GO:0016810">
    <property type="term" value="F:hydrolase activity, acting on carbon-nitrogen (but not peptide) bonds"/>
    <property type="evidence" value="ECO:0007669"/>
    <property type="project" value="InterPro"/>
</dbReference>
<feature type="disulfide bond" evidence="7">
    <location>
        <begin position="25"/>
        <end position="37"/>
    </location>
</feature>
<dbReference type="SUPFAM" id="SSF57016">
    <property type="entry name" value="Plant lectins/antimicrobial peptides"/>
    <property type="match status" value="1"/>
</dbReference>
<organism evidence="10 11">
    <name type="scientific">Basidiobolus meristosporus CBS 931.73</name>
    <dbReference type="NCBI Taxonomy" id="1314790"/>
    <lineage>
        <taxon>Eukaryota</taxon>
        <taxon>Fungi</taxon>
        <taxon>Fungi incertae sedis</taxon>
        <taxon>Zoopagomycota</taxon>
        <taxon>Entomophthoromycotina</taxon>
        <taxon>Basidiobolomycetes</taxon>
        <taxon>Basidiobolales</taxon>
        <taxon>Basidiobolaceae</taxon>
        <taxon>Basidiobolus</taxon>
    </lineage>
</organism>
<dbReference type="InterPro" id="IPR002509">
    <property type="entry name" value="NODB_dom"/>
</dbReference>
<accession>A0A1Y1YDU9</accession>
<dbReference type="GO" id="GO:0005975">
    <property type="term" value="P:carbohydrate metabolic process"/>
    <property type="evidence" value="ECO:0007669"/>
    <property type="project" value="InterPro"/>
</dbReference>
<dbReference type="GO" id="GO:0046872">
    <property type="term" value="F:metal ion binding"/>
    <property type="evidence" value="ECO:0007669"/>
    <property type="project" value="UniProtKB-KW"/>
</dbReference>
<evidence type="ECO:0000313" key="11">
    <source>
        <dbReference type="Proteomes" id="UP000193498"/>
    </source>
</evidence>
<evidence type="ECO:0000256" key="6">
    <source>
        <dbReference type="ARBA" id="ARBA00023277"/>
    </source>
</evidence>
<evidence type="ECO:0000256" key="7">
    <source>
        <dbReference type="PROSITE-ProRule" id="PRU00261"/>
    </source>
</evidence>
<name>A0A1Y1YDU9_9FUNG</name>
<keyword evidence="4" id="KW-0732">Signal</keyword>
<dbReference type="InParanoid" id="A0A1Y1YDU9"/>
<feature type="disulfide bond" evidence="7">
    <location>
        <begin position="48"/>
        <end position="52"/>
    </location>
</feature>
<dbReference type="EMBL" id="MCFE01000159">
    <property type="protein sequence ID" value="ORX96221.1"/>
    <property type="molecule type" value="Genomic_DNA"/>
</dbReference>
<evidence type="ECO:0000256" key="1">
    <source>
        <dbReference type="ARBA" id="ARBA00001941"/>
    </source>
</evidence>
<keyword evidence="5 10" id="KW-0378">Hydrolase</keyword>
<dbReference type="OrthoDB" id="407355at2759"/>
<dbReference type="Gene3D" id="3.20.20.370">
    <property type="entry name" value="Glycoside hydrolase/deacetylase"/>
    <property type="match status" value="1"/>
</dbReference>
<dbReference type="PANTHER" id="PTHR46471">
    <property type="entry name" value="CHITIN DEACETYLASE"/>
    <property type="match status" value="1"/>
</dbReference>
<evidence type="ECO:0000259" key="8">
    <source>
        <dbReference type="PROSITE" id="PS50941"/>
    </source>
</evidence>
<dbReference type="AlphaFoldDB" id="A0A1Y1YDU9"/>
<keyword evidence="11" id="KW-1185">Reference proteome</keyword>
<dbReference type="Pfam" id="PF01522">
    <property type="entry name" value="Polysacc_deac_1"/>
    <property type="match status" value="1"/>
</dbReference>
<evidence type="ECO:0000256" key="5">
    <source>
        <dbReference type="ARBA" id="ARBA00022801"/>
    </source>
</evidence>
<comment type="caution">
    <text evidence="7">Lacks conserved residue(s) required for the propagation of feature annotation.</text>
</comment>
<dbReference type="STRING" id="1314790.A0A1Y1YDU9"/>
<keyword evidence="3" id="KW-0479">Metal-binding</keyword>
<evidence type="ECO:0000313" key="10">
    <source>
        <dbReference type="EMBL" id="ORX96221.1"/>
    </source>
</evidence>
<evidence type="ECO:0000256" key="4">
    <source>
        <dbReference type="ARBA" id="ARBA00022729"/>
    </source>
</evidence>
<sequence>MYAKSTFLVWEDGRCGYINGINVQCLPGHCCSKYGWCGVTEEHCMKSCNSQCKKRPNRLIRARQDIRQEEGVITNCKNQGTFAITFDDGPGPDTDKLLNLLRDSNIKVTFFVVGEMLESAEGVAVLKRAFGEGHHIASHTYHHIDLAKASPSKIREEMKRTSDMIYHVIGKRPRYMRPPYGSYNENTLQILGEMGYRVVYWNVDTLDWQHQDPKRSLNVYRETIRNSSPSDSFISLQHDIQESTIKAAKDIFELVKSHSFTITTVPDCLNDPNPYF</sequence>
<feature type="domain" description="Chitin-binding type-1" evidence="8">
    <location>
        <begin position="12"/>
        <end position="54"/>
    </location>
</feature>
<evidence type="ECO:0000256" key="3">
    <source>
        <dbReference type="ARBA" id="ARBA00022723"/>
    </source>
</evidence>
<comment type="caution">
    <text evidence="10">The sequence shown here is derived from an EMBL/GenBank/DDBJ whole genome shotgun (WGS) entry which is preliminary data.</text>
</comment>
<dbReference type="InterPro" id="IPR001002">
    <property type="entry name" value="Chitin-bd_1"/>
</dbReference>
<keyword evidence="6" id="KW-0119">Carbohydrate metabolism</keyword>
<dbReference type="SUPFAM" id="SSF88713">
    <property type="entry name" value="Glycoside hydrolase/deacetylase"/>
    <property type="match status" value="1"/>
</dbReference>
<dbReference type="SMART" id="SM00270">
    <property type="entry name" value="ChtBD1"/>
    <property type="match status" value="1"/>
</dbReference>
<dbReference type="PANTHER" id="PTHR46471:SF2">
    <property type="entry name" value="CHITIN DEACETYLASE-RELATED"/>
    <property type="match status" value="1"/>
</dbReference>
<feature type="disulfide bond" evidence="7">
    <location>
        <begin position="30"/>
        <end position="44"/>
    </location>
</feature>